<comment type="caution">
    <text evidence="2">The sequence shown here is derived from an EMBL/GenBank/DDBJ whole genome shotgun (WGS) entry which is preliminary data.</text>
</comment>
<gene>
    <name evidence="2" type="ORF">J2X06_002600</name>
</gene>
<organism evidence="2 3">
    <name type="scientific">Lysobacter niastensis</name>
    <dbReference type="NCBI Taxonomy" id="380629"/>
    <lineage>
        <taxon>Bacteria</taxon>
        <taxon>Pseudomonadati</taxon>
        <taxon>Pseudomonadota</taxon>
        <taxon>Gammaproteobacteria</taxon>
        <taxon>Lysobacterales</taxon>
        <taxon>Lysobacteraceae</taxon>
        <taxon>Lysobacter</taxon>
    </lineage>
</organism>
<evidence type="ECO:0008006" key="4">
    <source>
        <dbReference type="Google" id="ProtNLM"/>
    </source>
</evidence>
<feature type="chain" id="PRO_5046904220" description="Outer membrane protein beta-barrel domain-containing protein" evidence="1">
    <location>
        <begin position="21"/>
        <end position="223"/>
    </location>
</feature>
<accession>A0ABU1WD40</accession>
<name>A0ABU1WD40_9GAMM</name>
<evidence type="ECO:0000256" key="1">
    <source>
        <dbReference type="SAM" id="SignalP"/>
    </source>
</evidence>
<feature type="signal peptide" evidence="1">
    <location>
        <begin position="1"/>
        <end position="20"/>
    </location>
</feature>
<sequence length="223" mass="24027">MKKQLALAATLVTAPFAASAGALSYTYVEAGYAHLAQDDIRSFGYSRFVLATPGDVKSDGFFVGGSAAIGESFYGFANYRRGSDTVEVQAIDYMFNQASFTYEADVTTSRLNVGIGYHYGLSESTDLLAEVSLLNSTLDIEGAGRDDYDDGIDPRVSFGARSALTDAIEIWGKGHYTDGDFYQSEVSGSVGMQVRFNQTFGITGEFEAGSDYSQYTLGLRASF</sequence>
<protein>
    <recommendedName>
        <fullName evidence="4">Outer membrane protein beta-barrel domain-containing protein</fullName>
    </recommendedName>
</protein>
<reference evidence="2 3" key="1">
    <citation type="submission" date="2023-07" db="EMBL/GenBank/DDBJ databases">
        <title>Sorghum-associated microbial communities from plants grown in Nebraska, USA.</title>
        <authorList>
            <person name="Schachtman D."/>
        </authorList>
    </citation>
    <scope>NUCLEOTIDE SEQUENCE [LARGE SCALE GENOMIC DNA]</scope>
    <source>
        <strain evidence="2 3">BE198</strain>
    </source>
</reference>
<keyword evidence="3" id="KW-1185">Reference proteome</keyword>
<dbReference type="Proteomes" id="UP001251524">
    <property type="component" value="Unassembled WGS sequence"/>
</dbReference>
<dbReference type="EMBL" id="JAVDVY010000002">
    <property type="protein sequence ID" value="MDR7135391.1"/>
    <property type="molecule type" value="Genomic_DNA"/>
</dbReference>
<evidence type="ECO:0000313" key="2">
    <source>
        <dbReference type="EMBL" id="MDR7135391.1"/>
    </source>
</evidence>
<evidence type="ECO:0000313" key="3">
    <source>
        <dbReference type="Proteomes" id="UP001251524"/>
    </source>
</evidence>
<dbReference type="RefSeq" id="WP_310063034.1">
    <property type="nucleotide sequence ID" value="NZ_JAVDVY010000002.1"/>
</dbReference>
<keyword evidence="1" id="KW-0732">Signal</keyword>
<proteinExistence type="predicted"/>